<evidence type="ECO:0000256" key="7">
    <source>
        <dbReference type="SAM" id="MobiDB-lite"/>
    </source>
</evidence>
<feature type="compositionally biased region" description="Pro residues" evidence="7">
    <location>
        <begin position="88"/>
        <end position="107"/>
    </location>
</feature>
<comment type="similarity">
    <text evidence="2">Belongs to the MmpS family.</text>
</comment>
<protein>
    <submittedName>
        <fullName evidence="9">Uncharacterized protein</fullName>
    </submittedName>
</protein>
<dbReference type="KEGG" id="mtc:MT2582"/>
<feature type="transmembrane region" description="Helical" evidence="8">
    <location>
        <begin position="112"/>
        <end position="134"/>
    </location>
</feature>
<evidence type="ECO:0000256" key="2">
    <source>
        <dbReference type="ARBA" id="ARBA00007531"/>
    </source>
</evidence>
<dbReference type="HOGENOM" id="CLU_094552_0_0_11"/>
<gene>
    <name evidence="9" type="ordered locus">MT2582</name>
</gene>
<organism evidence="9 10">
    <name type="scientific">Mycobacterium tuberculosis (strain CDC 1551 / Oshkosh)</name>
    <dbReference type="NCBI Taxonomy" id="83331"/>
    <lineage>
        <taxon>Bacteria</taxon>
        <taxon>Bacillati</taxon>
        <taxon>Actinomycetota</taxon>
        <taxon>Actinomycetes</taxon>
        <taxon>Mycobacteriales</taxon>
        <taxon>Mycobacteriaceae</taxon>
        <taxon>Mycobacterium</taxon>
        <taxon>Mycobacterium tuberculosis complex</taxon>
    </lineage>
</organism>
<evidence type="ECO:0000313" key="9">
    <source>
        <dbReference type="EMBL" id="AAK46886.1"/>
    </source>
</evidence>
<feature type="compositionally biased region" description="Low complexity" evidence="7">
    <location>
        <begin position="172"/>
        <end position="183"/>
    </location>
</feature>
<keyword evidence="5 8" id="KW-1133">Transmembrane helix</keyword>
<dbReference type="InterPro" id="IPR008693">
    <property type="entry name" value="MmpS"/>
</dbReference>
<evidence type="ECO:0000256" key="1">
    <source>
        <dbReference type="ARBA" id="ARBA00004236"/>
    </source>
</evidence>
<evidence type="ECO:0000313" key="10">
    <source>
        <dbReference type="Proteomes" id="UP000001020"/>
    </source>
</evidence>
<comment type="subcellular location">
    <subcellularLocation>
        <location evidence="1">Cell membrane</location>
    </subcellularLocation>
</comment>
<evidence type="ECO:0000256" key="4">
    <source>
        <dbReference type="ARBA" id="ARBA00022692"/>
    </source>
</evidence>
<name>Q7D707_MYCTO</name>
<dbReference type="Proteomes" id="UP000001020">
    <property type="component" value="Chromosome"/>
</dbReference>
<feature type="region of interest" description="Disordered" evidence="7">
    <location>
        <begin position="143"/>
        <end position="183"/>
    </location>
</feature>
<proteinExistence type="inferred from homology"/>
<accession>Q7D707</accession>
<dbReference type="Pfam" id="PF05423">
    <property type="entry name" value="Mycobact_memb"/>
    <property type="match status" value="1"/>
</dbReference>
<dbReference type="GO" id="GO:0005886">
    <property type="term" value="C:plasma membrane"/>
    <property type="evidence" value="ECO:0007669"/>
    <property type="project" value="UniProtKB-SubCell"/>
</dbReference>
<dbReference type="InterPro" id="IPR038468">
    <property type="entry name" value="MmpS_C"/>
</dbReference>
<feature type="compositionally biased region" description="Pro residues" evidence="7">
    <location>
        <begin position="24"/>
        <end position="33"/>
    </location>
</feature>
<reference evidence="9 10" key="1">
    <citation type="journal article" date="2002" name="J. Bacteriol.">
        <title>Whole-genome comparison of Mycobacterium tuberculosis clinical and laboratory strains.</title>
        <authorList>
            <person name="Fleischmann R.D."/>
            <person name="Alland D."/>
            <person name="Eisen J.A."/>
            <person name="Carpenter L."/>
            <person name="White O."/>
            <person name="Peterson J."/>
            <person name="DeBoy R."/>
            <person name="Dodson R."/>
            <person name="Gwinn M."/>
            <person name="Haft D."/>
            <person name="Hickey E."/>
            <person name="Kolonay J.F."/>
            <person name="Nelson W.C."/>
            <person name="Umayam L.A."/>
            <person name="Ermolaeva M."/>
            <person name="Salzberg S.L."/>
            <person name="Delcher A."/>
            <person name="Utterback T."/>
            <person name="Weidman J."/>
            <person name="Khouri H."/>
            <person name="Gill J."/>
            <person name="Mikula A."/>
            <person name="Bishai W."/>
            <person name="Jacobs Jr W.R.Jr."/>
            <person name="Venter J.C."/>
            <person name="Fraser C.M."/>
        </authorList>
    </citation>
    <scope>NUCLEOTIDE SEQUENCE [LARGE SCALE GENOMIC DNA]</scope>
    <source>
        <strain evidence="10">CDC 1551 / Oshkosh</strain>
    </source>
</reference>
<dbReference type="AlphaFoldDB" id="Q7D707"/>
<evidence type="ECO:0000256" key="6">
    <source>
        <dbReference type="ARBA" id="ARBA00023136"/>
    </source>
</evidence>
<dbReference type="EMBL" id="AE000516">
    <property type="protein sequence ID" value="AAK46886.1"/>
    <property type="molecule type" value="Genomic_DNA"/>
</dbReference>
<feature type="region of interest" description="Disordered" evidence="7">
    <location>
        <begin position="1"/>
        <end position="107"/>
    </location>
</feature>
<keyword evidence="10" id="KW-1185">Reference proteome</keyword>
<sequence>MDMNDPRRPQRFGPPLSGYGPTGPQVPPNPPTADPAYADQSPYASTYGGYVSPPWSPGGPPPRPPQWPPGPHEASPTQQLPQYWQYDQPPPGGFPPDGLTPPPPQGPRTPRWLWFAAGSAVLLVVALVIALVIANGSVKKQTAIEPLPPMPGPSPTRPTTTTPTPPSPSAAPAPTTTTGTPSETVAGAMQTVVYDVTGEGRAISITYMDSGNVIQTEFNVALPWRKEVSLSKSSLHPASVTIVNIGHNVTCSVTVAGVQVRQRTGAGLTICDAPS</sequence>
<keyword evidence="4 8" id="KW-0812">Transmembrane</keyword>
<dbReference type="Gene3D" id="2.60.40.2880">
    <property type="entry name" value="MmpS1-5, C-terminal soluble domain"/>
    <property type="match status" value="1"/>
</dbReference>
<keyword evidence="3" id="KW-1003">Cell membrane</keyword>
<feature type="compositionally biased region" description="Pro residues" evidence="7">
    <location>
        <begin position="146"/>
        <end position="156"/>
    </location>
</feature>
<evidence type="ECO:0000256" key="3">
    <source>
        <dbReference type="ARBA" id="ARBA00022475"/>
    </source>
</evidence>
<keyword evidence="6 8" id="KW-0472">Membrane</keyword>
<evidence type="ECO:0000256" key="5">
    <source>
        <dbReference type="ARBA" id="ARBA00022989"/>
    </source>
</evidence>
<feature type="compositionally biased region" description="Pro residues" evidence="7">
    <location>
        <begin position="54"/>
        <end position="71"/>
    </location>
</feature>
<evidence type="ECO:0000256" key="8">
    <source>
        <dbReference type="SAM" id="Phobius"/>
    </source>
</evidence>